<keyword evidence="1" id="KW-0812">Transmembrane</keyword>
<dbReference type="Proteomes" id="UP000319986">
    <property type="component" value="Unassembled WGS sequence"/>
</dbReference>
<accession>A0A4Y4C4F8</accession>
<feature type="transmembrane region" description="Helical" evidence="1">
    <location>
        <begin position="252"/>
        <end position="275"/>
    </location>
</feature>
<keyword evidence="1" id="KW-1133">Transmembrane helix</keyword>
<feature type="transmembrane region" description="Helical" evidence="1">
    <location>
        <begin position="359"/>
        <end position="378"/>
    </location>
</feature>
<comment type="caution">
    <text evidence="3">The sequence shown here is derived from an EMBL/GenBank/DDBJ whole genome shotgun (WGS) entry which is preliminary data.</text>
</comment>
<name>A0A4Y4C4F8_9CORY</name>
<feature type="transmembrane region" description="Helical" evidence="1">
    <location>
        <begin position="110"/>
        <end position="135"/>
    </location>
</feature>
<feature type="transmembrane region" description="Helical" evidence="1">
    <location>
        <begin position="399"/>
        <end position="432"/>
    </location>
</feature>
<dbReference type="RefSeq" id="WP_244938204.1">
    <property type="nucleotide sequence ID" value="NZ_BJNT01000012.1"/>
</dbReference>
<protein>
    <recommendedName>
        <fullName evidence="2">DUF112 domain-containing protein</fullName>
    </recommendedName>
</protein>
<evidence type="ECO:0000259" key="2">
    <source>
        <dbReference type="Pfam" id="PF01970"/>
    </source>
</evidence>
<evidence type="ECO:0000313" key="3">
    <source>
        <dbReference type="EMBL" id="GEC86294.1"/>
    </source>
</evidence>
<reference evidence="3 4" key="1">
    <citation type="submission" date="2019-06" db="EMBL/GenBank/DDBJ databases">
        <title>Whole genome shotgun sequence of Corynebacterium variabile NBRC 15286.</title>
        <authorList>
            <person name="Hosoyama A."/>
            <person name="Uohara A."/>
            <person name="Ohji S."/>
            <person name="Ichikawa N."/>
        </authorList>
    </citation>
    <scope>NUCLEOTIDE SEQUENCE [LARGE SCALE GENOMIC DNA]</scope>
    <source>
        <strain evidence="3 4">NBRC 15286</strain>
    </source>
</reference>
<feature type="transmembrane region" description="Helical" evidence="1">
    <location>
        <begin position="12"/>
        <end position="30"/>
    </location>
</feature>
<feature type="domain" description="DUF112" evidence="2">
    <location>
        <begin position="14"/>
        <end position="435"/>
    </location>
</feature>
<feature type="transmembrane region" description="Helical" evidence="1">
    <location>
        <begin position="438"/>
        <end position="458"/>
    </location>
</feature>
<dbReference type="GeneID" id="82887743"/>
<proteinExistence type="predicted"/>
<dbReference type="EMBL" id="BJNT01000012">
    <property type="protein sequence ID" value="GEC86294.1"/>
    <property type="molecule type" value="Genomic_DNA"/>
</dbReference>
<feature type="transmembrane region" description="Helical" evidence="1">
    <location>
        <begin position="189"/>
        <end position="209"/>
    </location>
</feature>
<dbReference type="AlphaFoldDB" id="A0A4Y4C4F8"/>
<keyword evidence="1" id="KW-0472">Membrane</keyword>
<sequence length="461" mass="49464">MMLETILQELPNALLWGVLGALIFGLLGLVSGTDETATITPITLLVVLLGVSPVGIFSFFIAAVVAKHMTHAVPTTLLGIPGDTMAIPLMREADLLRRLGVPHIALRKAISAAFISAMIAIPVAVIVAAVLAPVADIIEEVAPWAFVLITIVIAYLTPARLGGVMAMIPFVVLILGLREFTAAHDTSLTISYFLGIAVGPLIVSLLGVLTPHGREEAHKDTRETYHLSTPSVKERRYFPNPFKVLDRKQVKWTASTALVSGGVFVFSPVAMTVMMGEAIRKIPKNAYHRLTSMMAVKNGTTESTYLGETLVPLIAFGLPLSPMAVGPAQPLFNAPPRFTVDGESGEVNNLHTYMNSWEFLVFGLMGVILAGVLVYPLVMRYAPAAAKFIMRRVSQEAIIAAFVALIVMISLWEGGVLGLLVVTTVGTVGGLLTKFLRIHAGVQFMGYYVAVLTVPALLDLF</sequence>
<organism evidence="3 4">
    <name type="scientific">Corynebacterium variabile</name>
    <dbReference type="NCBI Taxonomy" id="1727"/>
    <lineage>
        <taxon>Bacteria</taxon>
        <taxon>Bacillati</taxon>
        <taxon>Actinomycetota</taxon>
        <taxon>Actinomycetes</taxon>
        <taxon>Mycobacteriales</taxon>
        <taxon>Corynebacteriaceae</taxon>
        <taxon>Corynebacterium</taxon>
    </lineage>
</organism>
<dbReference type="InterPro" id="IPR002823">
    <property type="entry name" value="DUF112_TM"/>
</dbReference>
<feature type="transmembrane region" description="Helical" evidence="1">
    <location>
        <begin position="141"/>
        <end position="157"/>
    </location>
</feature>
<evidence type="ECO:0000313" key="4">
    <source>
        <dbReference type="Proteomes" id="UP000319986"/>
    </source>
</evidence>
<evidence type="ECO:0000256" key="1">
    <source>
        <dbReference type="SAM" id="Phobius"/>
    </source>
</evidence>
<dbReference type="Pfam" id="PF01970">
    <property type="entry name" value="TctA"/>
    <property type="match status" value="1"/>
</dbReference>
<gene>
    <name evidence="3" type="ORF">CVA01_16080</name>
</gene>
<feature type="transmembrane region" description="Helical" evidence="1">
    <location>
        <begin position="42"/>
        <end position="66"/>
    </location>
</feature>